<keyword evidence="1" id="KW-0732">Signal</keyword>
<evidence type="ECO:0000313" key="3">
    <source>
        <dbReference type="Proteomes" id="UP000236527"/>
    </source>
</evidence>
<evidence type="ECO:0000256" key="1">
    <source>
        <dbReference type="SAM" id="SignalP"/>
    </source>
</evidence>
<dbReference type="AlphaFoldDB" id="A0A2H6LMM9"/>
<comment type="caution">
    <text evidence="2">The sequence shown here is derived from an EMBL/GenBank/DDBJ whole genome shotgun (WGS) entry which is preliminary data.</text>
</comment>
<evidence type="ECO:0000313" key="2">
    <source>
        <dbReference type="EMBL" id="GBE94464.1"/>
    </source>
</evidence>
<accession>A0A2H6LMM9</accession>
<gene>
    <name evidence="2" type="ORF">NCWK1_4240</name>
</gene>
<dbReference type="EMBL" id="BDGE01000078">
    <property type="protein sequence ID" value="GBE94464.1"/>
    <property type="molecule type" value="Genomic_DNA"/>
</dbReference>
<dbReference type="Proteomes" id="UP000236527">
    <property type="component" value="Unassembled WGS sequence"/>
</dbReference>
<protein>
    <submittedName>
        <fullName evidence="2">Uncharacterized protein</fullName>
    </submittedName>
</protein>
<reference evidence="3" key="1">
    <citation type="journal article" date="2018" name="Genome Announc.">
        <title>Draft Genome Sequence of the Nitrogen-Fixing and Hormogonia-Inducing Cyanobacterium Nostoc cycadae Strain WK-1, Isolated from the Coralloid Roots of Cycas revoluta.</title>
        <authorList>
            <person name="Kanesaki Y."/>
            <person name="Hirose M."/>
            <person name="Hirose Y."/>
            <person name="Fujisawa T."/>
            <person name="Nakamura Y."/>
            <person name="Watanabe S."/>
            <person name="Matsunaga S."/>
            <person name="Uchida H."/>
            <person name="Murakami A."/>
        </authorList>
    </citation>
    <scope>NUCLEOTIDE SEQUENCE [LARGE SCALE GENOMIC DNA]</scope>
    <source>
        <strain evidence="3">WK-1</strain>
    </source>
</reference>
<feature type="chain" id="PRO_5014194351" evidence="1">
    <location>
        <begin position="24"/>
        <end position="290"/>
    </location>
</feature>
<sequence length="290" mass="33237">MPAIKVLPLIATFLITASITLQAKAVENSLISSKQEGKLLLINDTEYTGIFTIYQPDNKYAWKYVHIPSCHTRSLVNTYNIQWKLSFNAHKEYLIGDVSNSDLLNSKTHTFIIKASDLKTNKQATGSCQRNNSTNHQPVDDVNWDDQYVVGKSMAMIEFREFKQIWPNLVEASPEITNSFKALSAHLPEQKAFKSRGIEKMREALPNILKIKDPTLSFDEVLKNITSKSFEEAKNYVQSISDQEFTLLMYKSVREYWEVVSQFQRRLGGNLDDFRRNTKPYIPVATSVLN</sequence>
<feature type="signal peptide" evidence="1">
    <location>
        <begin position="1"/>
        <end position="23"/>
    </location>
</feature>
<name>A0A2H6LMM9_9NOSO</name>
<proteinExistence type="predicted"/>
<organism evidence="2 3">
    <name type="scientific">Nostoc cycadae WK-1</name>
    <dbReference type="NCBI Taxonomy" id="1861711"/>
    <lineage>
        <taxon>Bacteria</taxon>
        <taxon>Bacillati</taxon>
        <taxon>Cyanobacteriota</taxon>
        <taxon>Cyanophyceae</taxon>
        <taxon>Nostocales</taxon>
        <taxon>Nostocaceae</taxon>
        <taxon>Nostoc</taxon>
    </lineage>
</organism>
<keyword evidence="3" id="KW-1185">Reference proteome</keyword>
<dbReference type="RefSeq" id="WP_103126178.1">
    <property type="nucleotide sequence ID" value="NZ_DF978436.1"/>
</dbReference>